<comment type="caution">
    <text evidence="1">The sequence shown here is derived from an EMBL/GenBank/DDBJ whole genome shotgun (WGS) entry which is preliminary data.</text>
</comment>
<gene>
    <name evidence="1" type="ORF">ACFS7Y_16780</name>
</gene>
<dbReference type="EMBL" id="JBHUPB010000011">
    <property type="protein sequence ID" value="MFD2969051.1"/>
    <property type="molecule type" value="Genomic_DNA"/>
</dbReference>
<protein>
    <recommendedName>
        <fullName evidence="3">DUF2007 domain-containing protein</fullName>
    </recommendedName>
</protein>
<evidence type="ECO:0000313" key="1">
    <source>
        <dbReference type="EMBL" id="MFD2969051.1"/>
    </source>
</evidence>
<reference evidence="2" key="1">
    <citation type="journal article" date="2019" name="Int. J. Syst. Evol. Microbiol.">
        <title>The Global Catalogue of Microorganisms (GCM) 10K type strain sequencing project: providing services to taxonomists for standard genome sequencing and annotation.</title>
        <authorList>
            <consortium name="The Broad Institute Genomics Platform"/>
            <consortium name="The Broad Institute Genome Sequencing Center for Infectious Disease"/>
            <person name="Wu L."/>
            <person name="Ma J."/>
        </authorList>
    </citation>
    <scope>NUCLEOTIDE SEQUENCE [LARGE SCALE GENOMIC DNA]</scope>
    <source>
        <strain evidence="2">KCTC 22814</strain>
    </source>
</reference>
<evidence type="ECO:0008006" key="3">
    <source>
        <dbReference type="Google" id="ProtNLM"/>
    </source>
</evidence>
<name>A0ABW6BHW5_9SPHI</name>
<evidence type="ECO:0000313" key="2">
    <source>
        <dbReference type="Proteomes" id="UP001597525"/>
    </source>
</evidence>
<sequence length="137" mass="15159">MVTIKTVNNPVDAHLLKVKLESEGIRCELRYIASGEDQDASSTAIQLHVLSGDIEQANNLIDESSSLRFDETHSICPQCNTANSLSTKDTNKHLRLFIESLFTLSTMNYQKTEPKSGSIGCTCKHCGLNYAPNKLEK</sequence>
<keyword evidence="2" id="KW-1185">Reference proteome</keyword>
<accession>A0ABW6BHW5</accession>
<organism evidence="1 2">
    <name type="scientific">Sphingobacterium bambusae</name>
    <dbReference type="NCBI Taxonomy" id="662858"/>
    <lineage>
        <taxon>Bacteria</taxon>
        <taxon>Pseudomonadati</taxon>
        <taxon>Bacteroidota</taxon>
        <taxon>Sphingobacteriia</taxon>
        <taxon>Sphingobacteriales</taxon>
        <taxon>Sphingobacteriaceae</taxon>
        <taxon>Sphingobacterium</taxon>
    </lineage>
</organism>
<dbReference type="RefSeq" id="WP_320184540.1">
    <property type="nucleotide sequence ID" value="NZ_CP138332.1"/>
</dbReference>
<dbReference type="Proteomes" id="UP001597525">
    <property type="component" value="Unassembled WGS sequence"/>
</dbReference>
<proteinExistence type="predicted"/>